<dbReference type="EMBL" id="BAABXL010000001">
    <property type="protein sequence ID" value="GAA6269624.1"/>
    <property type="molecule type" value="Genomic_DNA"/>
</dbReference>
<name>A0ABQ0B013_9FIRM</name>
<organism evidence="1 2">
    <name type="scientific">Enterocloster alcoholdehydrogenati</name>
    <dbReference type="NCBI Taxonomy" id="2547410"/>
    <lineage>
        <taxon>Bacteria</taxon>
        <taxon>Bacillati</taxon>
        <taxon>Bacillota</taxon>
        <taxon>Clostridia</taxon>
        <taxon>Lachnospirales</taxon>
        <taxon>Lachnospiraceae</taxon>
        <taxon>Enterocloster</taxon>
    </lineage>
</organism>
<keyword evidence="2" id="KW-1185">Reference proteome</keyword>
<accession>A0ABQ0B013</accession>
<reference evidence="1 2" key="1">
    <citation type="submission" date="2024-04" db="EMBL/GenBank/DDBJ databases">
        <title>Defined microbial consortia suppress multidrug-resistant proinflammatory Enterobacteriaceae via ecological control.</title>
        <authorList>
            <person name="Furuichi M."/>
            <person name="Kawaguchi T."/>
            <person name="Pust M."/>
            <person name="Yasuma K."/>
            <person name="Plichta D."/>
            <person name="Hasegawa N."/>
            <person name="Ohya T."/>
            <person name="Bhattarai S."/>
            <person name="Sasajima S."/>
            <person name="Aoto Y."/>
            <person name="Tuganbaev T."/>
            <person name="Yaginuma M."/>
            <person name="Ueda M."/>
            <person name="Okahashi N."/>
            <person name="Amafuji K."/>
            <person name="Kiridooshi Y."/>
            <person name="Sugita K."/>
            <person name="Strazar M."/>
            <person name="Skelly A."/>
            <person name="Suda W."/>
            <person name="Hattori M."/>
            <person name="Nakamoto N."/>
            <person name="Caballero S."/>
            <person name="Norman J."/>
            <person name="Olle B."/>
            <person name="Tanoue T."/>
            <person name="Arita M."/>
            <person name="Bucci V."/>
            <person name="Atarashi K."/>
            <person name="Xavier R."/>
            <person name="Honda K."/>
        </authorList>
    </citation>
    <scope>NUCLEOTIDE SEQUENCE [LARGE SCALE GENOMIC DNA]</scope>
    <source>
        <strain evidence="2">f13</strain>
    </source>
</reference>
<dbReference type="Proteomes" id="UP001600894">
    <property type="component" value="Unassembled WGS sequence"/>
</dbReference>
<protein>
    <submittedName>
        <fullName evidence="1">Uncharacterized protein</fullName>
    </submittedName>
</protein>
<comment type="caution">
    <text evidence="1">The sequence shown here is derived from an EMBL/GenBank/DDBJ whole genome shotgun (WGS) entry which is preliminary data.</text>
</comment>
<evidence type="ECO:0000313" key="1">
    <source>
        <dbReference type="EMBL" id="GAA6269624.1"/>
    </source>
</evidence>
<dbReference type="RefSeq" id="WP_390470393.1">
    <property type="nucleotide sequence ID" value="NZ_BAABXL010000001.1"/>
</dbReference>
<evidence type="ECO:0000313" key="2">
    <source>
        <dbReference type="Proteomes" id="UP001600894"/>
    </source>
</evidence>
<sequence>MYSNNYIILKLSDEYRDNLKQEEELWNRWKTLINQSEHMNYVDEDLSDQVETAYNNYVKKASEVNYIARLTMKYLLEI</sequence>
<gene>
    <name evidence="1" type="ORF">F130042H8_26840</name>
</gene>
<proteinExistence type="predicted"/>